<name>A0ABX0SG92_9ACTN</name>
<evidence type="ECO:0000313" key="4">
    <source>
        <dbReference type="EMBL" id="NIH55646.1"/>
    </source>
</evidence>
<dbReference type="Gene3D" id="3.50.50.60">
    <property type="entry name" value="FAD/NAD(P)-binding domain"/>
    <property type="match status" value="1"/>
</dbReference>
<feature type="domain" description="FAD-dependent oxidoreductase 2 FAD-binding" evidence="3">
    <location>
        <begin position="4"/>
        <end position="34"/>
    </location>
</feature>
<dbReference type="Gene3D" id="3.90.660.10">
    <property type="match status" value="1"/>
</dbReference>
<evidence type="ECO:0000313" key="5">
    <source>
        <dbReference type="Proteomes" id="UP000749311"/>
    </source>
</evidence>
<organism evidence="4 5">
    <name type="scientific">Brooklawnia cerclae</name>
    <dbReference type="NCBI Taxonomy" id="349934"/>
    <lineage>
        <taxon>Bacteria</taxon>
        <taxon>Bacillati</taxon>
        <taxon>Actinomycetota</taxon>
        <taxon>Actinomycetes</taxon>
        <taxon>Propionibacteriales</taxon>
        <taxon>Propionibacteriaceae</taxon>
        <taxon>Brooklawnia</taxon>
    </lineage>
</organism>
<keyword evidence="2" id="KW-0560">Oxidoreductase</keyword>
<gene>
    <name evidence="4" type="ORF">FB473_000291</name>
</gene>
<dbReference type="Gene3D" id="1.10.405.10">
    <property type="entry name" value="Guanine Nucleotide Dissociation Inhibitor, domain 1"/>
    <property type="match status" value="1"/>
</dbReference>
<dbReference type="SUPFAM" id="SSF51905">
    <property type="entry name" value="FAD/NAD(P)-binding domain"/>
    <property type="match status" value="1"/>
</dbReference>
<dbReference type="InterPro" id="IPR003953">
    <property type="entry name" value="FAD-dep_OxRdtase_2_FAD-bd"/>
</dbReference>
<dbReference type="RefSeq" id="WP_167164163.1">
    <property type="nucleotide sequence ID" value="NZ_BAAAOO010000012.1"/>
</dbReference>
<dbReference type="InterPro" id="IPR036188">
    <property type="entry name" value="FAD/NAD-bd_sf"/>
</dbReference>
<comment type="caution">
    <text evidence="4">The sequence shown here is derived from an EMBL/GenBank/DDBJ whole genome shotgun (WGS) entry which is preliminary data.</text>
</comment>
<dbReference type="Pfam" id="PF00890">
    <property type="entry name" value="FAD_binding_2"/>
    <property type="match status" value="1"/>
</dbReference>
<sequence length="380" mass="42199">MIHDAVVVGAGSAGLSCAHTLQDGGADFVLVSDTLGGRICYSADEGVNFGAYFVMANYHNAEKLITRRTRIDPLSCRFHDGRGKSFPTLSLNTLRRAPGFAVFGAVMANFIRHYERFKKDCEYMSQREAMERDPYIARLFHQPAERLIAHYRLGKVAEDYVSKFSYACTGVDMGTITALDFLNVCQGLVLPIHRFSFDEKAELGRLGDHFVRGVVTGHSVTDDGLHTVELADGSTVQAANVVFATPPVVTAEFLGLGEVRQTCQLYVVHAWGRLRPVFADQEMNLFPFTSPVIFTARQDDGSFLIYSRLPEIDLSEYFIEHEVISRKGWTKAMYVQGRAYIEQQYGDSTYVAGDHNGLGLEPTAITGVYAAHQVLNKLAR</sequence>
<proteinExistence type="predicted"/>
<dbReference type="Proteomes" id="UP000749311">
    <property type="component" value="Unassembled WGS sequence"/>
</dbReference>
<evidence type="ECO:0000256" key="1">
    <source>
        <dbReference type="ARBA" id="ARBA00022630"/>
    </source>
</evidence>
<protein>
    <submittedName>
        <fullName evidence="4">Glycine/D-amino acid oxidase-like deaminating enzyme</fullName>
    </submittedName>
</protein>
<evidence type="ECO:0000256" key="2">
    <source>
        <dbReference type="ARBA" id="ARBA00023002"/>
    </source>
</evidence>
<reference evidence="4 5" key="1">
    <citation type="submission" date="2020-02" db="EMBL/GenBank/DDBJ databases">
        <title>Sequencing the genomes of 1000 actinobacteria strains.</title>
        <authorList>
            <person name="Klenk H.-P."/>
        </authorList>
    </citation>
    <scope>NUCLEOTIDE SEQUENCE [LARGE SCALE GENOMIC DNA]</scope>
    <source>
        <strain evidence="4 5">DSM 19609</strain>
    </source>
</reference>
<accession>A0ABX0SG92</accession>
<keyword evidence="5" id="KW-1185">Reference proteome</keyword>
<evidence type="ECO:0000259" key="3">
    <source>
        <dbReference type="Pfam" id="PF00890"/>
    </source>
</evidence>
<dbReference type="EMBL" id="JAAMOZ010000001">
    <property type="protein sequence ID" value="NIH55646.1"/>
    <property type="molecule type" value="Genomic_DNA"/>
</dbReference>
<keyword evidence="1" id="KW-0285">Flavoprotein</keyword>